<name>A0A5C4LQ13_9HYPH</name>
<dbReference type="RefSeq" id="WP_139033657.1">
    <property type="nucleotide sequence ID" value="NZ_VDDA01000001.1"/>
</dbReference>
<dbReference type="Proteomes" id="UP000305267">
    <property type="component" value="Unassembled WGS sequence"/>
</dbReference>
<sequence>MKVDRVETRPILLRPERPIGSALGQLHAFGCILVTVHADGLTGENIVFTLNDRRTRVLRSLIDEMADLVVGQDAGHIAGFWSRAWRDVNFMGHKGMPIMGISALDGALWDLGAKRAGLPLYRMLGGASARVPAYQSGGLWLDRSTDELVAEAAGFKAAGFTAMKMRLSAGDPDWNIARVRAVREAIGPKIRLMADANQGLTETDAIRLGRRLEEFDLTWFEEPLPAWDVEGLARVAAALDTPIASGETDYTRYGFRRMIELRSADILMPDLQRVGGVTEFMRVGHLAEAHDLPVSSHLFPEQSLSVLGALANAHSLEYMPWFSELYCERLDFADGSAIVPERPGFGFTFDEDRIRHLERQGA</sequence>
<dbReference type="PANTHER" id="PTHR13794:SF58">
    <property type="entry name" value="MITOCHONDRIAL ENOLASE SUPERFAMILY MEMBER 1"/>
    <property type="match status" value="1"/>
</dbReference>
<evidence type="ECO:0000313" key="5">
    <source>
        <dbReference type="EMBL" id="TNC15834.1"/>
    </source>
</evidence>
<comment type="caution">
    <text evidence="5">The sequence shown here is derived from an EMBL/GenBank/DDBJ whole genome shotgun (WGS) entry which is preliminary data.</text>
</comment>
<dbReference type="Pfam" id="PF02746">
    <property type="entry name" value="MR_MLE_N"/>
    <property type="match status" value="1"/>
</dbReference>
<dbReference type="AlphaFoldDB" id="A0A5C4LQ13"/>
<dbReference type="SMART" id="SM00922">
    <property type="entry name" value="MR_MLE"/>
    <property type="match status" value="1"/>
</dbReference>
<evidence type="ECO:0000256" key="3">
    <source>
        <dbReference type="ARBA" id="ARBA00022842"/>
    </source>
</evidence>
<dbReference type="Gene3D" id="3.20.20.120">
    <property type="entry name" value="Enolase-like C-terminal domain"/>
    <property type="match status" value="1"/>
</dbReference>
<dbReference type="GO" id="GO:0016052">
    <property type="term" value="P:carbohydrate catabolic process"/>
    <property type="evidence" value="ECO:0007669"/>
    <property type="project" value="TreeGrafter"/>
</dbReference>
<dbReference type="InterPro" id="IPR029017">
    <property type="entry name" value="Enolase-like_N"/>
</dbReference>
<dbReference type="SFLD" id="SFLDS00001">
    <property type="entry name" value="Enolase"/>
    <property type="match status" value="1"/>
</dbReference>
<protein>
    <submittedName>
        <fullName evidence="5">Mandelate racemase/muconate lactonizing enzyme family protein</fullName>
    </submittedName>
</protein>
<reference evidence="5 6" key="1">
    <citation type="submission" date="2019-06" db="EMBL/GenBank/DDBJ databases">
        <title>Genome of Methylobacterium sp. 17Sr1-39.</title>
        <authorList>
            <person name="Seo T."/>
        </authorList>
    </citation>
    <scope>NUCLEOTIDE SEQUENCE [LARGE SCALE GENOMIC DNA]</scope>
    <source>
        <strain evidence="5 6">17Sr1-39</strain>
    </source>
</reference>
<keyword evidence="6" id="KW-1185">Reference proteome</keyword>
<gene>
    <name evidence="5" type="ORF">FF100_00755</name>
</gene>
<dbReference type="SFLD" id="SFLDG00179">
    <property type="entry name" value="mandelate_racemase"/>
    <property type="match status" value="1"/>
</dbReference>
<dbReference type="InterPro" id="IPR036849">
    <property type="entry name" value="Enolase-like_C_sf"/>
</dbReference>
<dbReference type="InterPro" id="IPR046945">
    <property type="entry name" value="RHMD-like"/>
</dbReference>
<dbReference type="CDD" id="cd03316">
    <property type="entry name" value="MR_like"/>
    <property type="match status" value="1"/>
</dbReference>
<dbReference type="Pfam" id="PF13378">
    <property type="entry name" value="MR_MLE_C"/>
    <property type="match status" value="1"/>
</dbReference>
<dbReference type="OrthoDB" id="9775441at2"/>
<dbReference type="SUPFAM" id="SSF54826">
    <property type="entry name" value="Enolase N-terminal domain-like"/>
    <property type="match status" value="1"/>
</dbReference>
<organism evidence="5 6">
    <name type="scientific">Methylobacterium terricola</name>
    <dbReference type="NCBI Taxonomy" id="2583531"/>
    <lineage>
        <taxon>Bacteria</taxon>
        <taxon>Pseudomonadati</taxon>
        <taxon>Pseudomonadota</taxon>
        <taxon>Alphaproteobacteria</taxon>
        <taxon>Hyphomicrobiales</taxon>
        <taxon>Methylobacteriaceae</taxon>
        <taxon>Methylobacterium</taxon>
    </lineage>
</organism>
<keyword evidence="3" id="KW-0460">Magnesium</keyword>
<dbReference type="GO" id="GO:0016836">
    <property type="term" value="F:hydro-lyase activity"/>
    <property type="evidence" value="ECO:0007669"/>
    <property type="project" value="TreeGrafter"/>
</dbReference>
<dbReference type="PANTHER" id="PTHR13794">
    <property type="entry name" value="ENOLASE SUPERFAMILY, MANDELATE RACEMASE"/>
    <property type="match status" value="1"/>
</dbReference>
<comment type="cofactor">
    <cofactor evidence="1">
        <name>Mg(2+)</name>
        <dbReference type="ChEBI" id="CHEBI:18420"/>
    </cofactor>
</comment>
<dbReference type="SUPFAM" id="SSF51604">
    <property type="entry name" value="Enolase C-terminal domain-like"/>
    <property type="match status" value="1"/>
</dbReference>
<evidence type="ECO:0000256" key="2">
    <source>
        <dbReference type="ARBA" id="ARBA00022723"/>
    </source>
</evidence>
<keyword evidence="2" id="KW-0479">Metal-binding</keyword>
<evidence type="ECO:0000256" key="1">
    <source>
        <dbReference type="ARBA" id="ARBA00001946"/>
    </source>
</evidence>
<accession>A0A5C4LQ13</accession>
<dbReference type="InterPro" id="IPR013342">
    <property type="entry name" value="Mandelate_racemase_C"/>
</dbReference>
<dbReference type="InterPro" id="IPR013341">
    <property type="entry name" value="Mandelate_racemase_N_dom"/>
</dbReference>
<evidence type="ECO:0000259" key="4">
    <source>
        <dbReference type="SMART" id="SM00922"/>
    </source>
</evidence>
<proteinExistence type="predicted"/>
<dbReference type="EMBL" id="VDDA01000001">
    <property type="protein sequence ID" value="TNC15834.1"/>
    <property type="molecule type" value="Genomic_DNA"/>
</dbReference>
<evidence type="ECO:0000313" key="6">
    <source>
        <dbReference type="Proteomes" id="UP000305267"/>
    </source>
</evidence>
<feature type="domain" description="Mandelate racemase/muconate lactonizing enzyme C-terminal" evidence="4">
    <location>
        <begin position="146"/>
        <end position="242"/>
    </location>
</feature>
<dbReference type="GO" id="GO:0000287">
    <property type="term" value="F:magnesium ion binding"/>
    <property type="evidence" value="ECO:0007669"/>
    <property type="project" value="TreeGrafter"/>
</dbReference>
<dbReference type="Gene3D" id="3.30.390.10">
    <property type="entry name" value="Enolase-like, N-terminal domain"/>
    <property type="match status" value="1"/>
</dbReference>
<dbReference type="InterPro" id="IPR029065">
    <property type="entry name" value="Enolase_C-like"/>
</dbReference>